<dbReference type="EMBL" id="GBRH01233994">
    <property type="protein sequence ID" value="JAD63901.1"/>
    <property type="molecule type" value="Transcribed_RNA"/>
</dbReference>
<name>A0A0A9BKJ1_ARUDO</name>
<reference evidence="2" key="1">
    <citation type="submission" date="2014-09" db="EMBL/GenBank/DDBJ databases">
        <authorList>
            <person name="Magalhaes I.L.F."/>
            <person name="Oliveira U."/>
            <person name="Santos F.R."/>
            <person name="Vidigal T.H.D.A."/>
            <person name="Brescovit A.D."/>
            <person name="Santos A.J."/>
        </authorList>
    </citation>
    <scope>NUCLEOTIDE SEQUENCE</scope>
    <source>
        <tissue evidence="2">Shoot tissue taken approximately 20 cm above the soil surface</tissue>
    </source>
</reference>
<reference evidence="2" key="2">
    <citation type="journal article" date="2015" name="Data Brief">
        <title>Shoot transcriptome of the giant reed, Arundo donax.</title>
        <authorList>
            <person name="Barrero R.A."/>
            <person name="Guerrero F.D."/>
            <person name="Moolhuijzen P."/>
            <person name="Goolsby J.A."/>
            <person name="Tidwell J."/>
            <person name="Bellgard S.E."/>
            <person name="Bellgard M.I."/>
        </authorList>
    </citation>
    <scope>NUCLEOTIDE SEQUENCE</scope>
    <source>
        <tissue evidence="2">Shoot tissue taken approximately 20 cm above the soil surface</tissue>
    </source>
</reference>
<evidence type="ECO:0000256" key="1">
    <source>
        <dbReference type="SAM" id="MobiDB-lite"/>
    </source>
</evidence>
<organism evidence="2">
    <name type="scientific">Arundo donax</name>
    <name type="common">Giant reed</name>
    <name type="synonym">Donax arundinaceus</name>
    <dbReference type="NCBI Taxonomy" id="35708"/>
    <lineage>
        <taxon>Eukaryota</taxon>
        <taxon>Viridiplantae</taxon>
        <taxon>Streptophyta</taxon>
        <taxon>Embryophyta</taxon>
        <taxon>Tracheophyta</taxon>
        <taxon>Spermatophyta</taxon>
        <taxon>Magnoliopsida</taxon>
        <taxon>Liliopsida</taxon>
        <taxon>Poales</taxon>
        <taxon>Poaceae</taxon>
        <taxon>PACMAD clade</taxon>
        <taxon>Arundinoideae</taxon>
        <taxon>Arundineae</taxon>
        <taxon>Arundo</taxon>
    </lineage>
</organism>
<dbReference type="AlphaFoldDB" id="A0A0A9BKJ1"/>
<sequence>MLTPPTRNTNNHNQLMKREFM</sequence>
<feature type="compositionally biased region" description="Polar residues" evidence="1">
    <location>
        <begin position="1"/>
        <end position="14"/>
    </location>
</feature>
<accession>A0A0A9BKJ1</accession>
<feature type="region of interest" description="Disordered" evidence="1">
    <location>
        <begin position="1"/>
        <end position="21"/>
    </location>
</feature>
<proteinExistence type="predicted"/>
<protein>
    <submittedName>
        <fullName evidence="2">Uncharacterized protein</fullName>
    </submittedName>
</protein>
<evidence type="ECO:0000313" key="2">
    <source>
        <dbReference type="EMBL" id="JAD63901.1"/>
    </source>
</evidence>